<sequence>MHKEFAGRAHQLFALDMRVLSLKSFVAAALFAWSARAGTTMTVSNWGDNPSHLPALLVYTPTNIVSNPPIVLALHACGGSGSQFMSSFNIPAYADQLGFPILYPTSNPELGFNCWDCWSTQTNLHNGGGDSQGLAAMVGWAKTQFKSDGSKGVFIIGASSGAMMANVMAATYPDLFKGAASWSGVPAGCWLNATSSTPLTPDQTCPLGQKASTFSAAQWATLAKNADPNYSGPRPAMLIAHGTQDSAVSILNLNAQLAQWSTVLGLSFSQNITNDPTSTWKRIVYGDGTKLIGFEVAGGGHIPPFQGDAVFKFFGLLGGNGGTGTTTVKSSTTVTTTTTSSPPTGSQANHWDQCGGQGWTGATSCVSPYTCTQLNPYYSQCL</sequence>
<evidence type="ECO:0000313" key="7">
    <source>
        <dbReference type="EMBL" id="KAF7299470.1"/>
    </source>
</evidence>
<dbReference type="EC" id="3.1.1.-" evidence="4"/>
<keyword evidence="4" id="KW-0119">Carbohydrate metabolism</keyword>
<keyword evidence="1 4" id="KW-0719">Serine esterase</keyword>
<comment type="subcellular location">
    <subcellularLocation>
        <location evidence="4">Secreted</location>
    </subcellularLocation>
</comment>
<comment type="similarity">
    <text evidence="4">Belongs to the carbohydrate esterase 1 (CE1) family.</text>
</comment>
<feature type="region of interest" description="Disordered" evidence="5">
    <location>
        <begin position="328"/>
        <end position="349"/>
    </location>
</feature>
<dbReference type="PROSITE" id="PS51164">
    <property type="entry name" value="CBM1_2"/>
    <property type="match status" value="1"/>
</dbReference>
<keyword evidence="2" id="KW-0732">Signal</keyword>
<dbReference type="PROSITE" id="PS00562">
    <property type="entry name" value="CBM1_1"/>
    <property type="match status" value="1"/>
</dbReference>
<dbReference type="InterPro" id="IPR000254">
    <property type="entry name" value="CBD"/>
</dbReference>
<dbReference type="EMBL" id="JACAZF010000007">
    <property type="protein sequence ID" value="KAF7299470.1"/>
    <property type="molecule type" value="Genomic_DNA"/>
</dbReference>
<dbReference type="NCBIfam" id="TIGR01840">
    <property type="entry name" value="esterase_phb"/>
    <property type="match status" value="1"/>
</dbReference>
<dbReference type="SMART" id="SM00236">
    <property type="entry name" value="fCBD"/>
    <property type="match status" value="1"/>
</dbReference>
<feature type="compositionally biased region" description="Low complexity" evidence="5">
    <location>
        <begin position="328"/>
        <end position="346"/>
    </location>
</feature>
<proteinExistence type="inferred from homology"/>
<evidence type="ECO:0000259" key="6">
    <source>
        <dbReference type="PROSITE" id="PS51164"/>
    </source>
</evidence>
<keyword evidence="4" id="KW-0964">Secreted</keyword>
<dbReference type="OrthoDB" id="2425929at2759"/>
<dbReference type="InterPro" id="IPR050955">
    <property type="entry name" value="Plant_Biomass_Hydrol_Est"/>
</dbReference>
<keyword evidence="4" id="KW-0624">Polysaccharide degradation</keyword>
<name>A0A8H6SKG1_9AGAR</name>
<comment type="function">
    <text evidence="4">Esterase involved in the hydrolysis of xylan, a major structural heterogeneous polysaccharide found in plant biomass representing the second most abundant polysaccharide in the biosphere, after cellulose.</text>
</comment>
<dbReference type="GeneID" id="59348132"/>
<keyword evidence="3 4" id="KW-0378">Hydrolase</keyword>
<dbReference type="Proteomes" id="UP000636479">
    <property type="component" value="Unassembled WGS sequence"/>
</dbReference>
<dbReference type="AlphaFoldDB" id="A0A8H6SKG1"/>
<evidence type="ECO:0000256" key="5">
    <source>
        <dbReference type="SAM" id="MobiDB-lite"/>
    </source>
</evidence>
<evidence type="ECO:0000256" key="2">
    <source>
        <dbReference type="ARBA" id="ARBA00022729"/>
    </source>
</evidence>
<dbReference type="RefSeq" id="XP_037218858.1">
    <property type="nucleotide sequence ID" value="XM_037365616.1"/>
</dbReference>
<gene>
    <name evidence="7" type="ORF">MIND_00897000</name>
</gene>
<dbReference type="Gene3D" id="3.40.50.1820">
    <property type="entry name" value="alpha/beta hydrolase"/>
    <property type="match status" value="1"/>
</dbReference>
<evidence type="ECO:0000256" key="3">
    <source>
        <dbReference type="ARBA" id="ARBA00022801"/>
    </source>
</evidence>
<accession>A0A8H6SKG1</accession>
<dbReference type="InterPro" id="IPR029058">
    <property type="entry name" value="AB_hydrolase_fold"/>
</dbReference>
<dbReference type="GO" id="GO:0045493">
    <property type="term" value="P:xylan catabolic process"/>
    <property type="evidence" value="ECO:0007669"/>
    <property type="project" value="UniProtKB-UniRule"/>
</dbReference>
<dbReference type="SUPFAM" id="SSF53474">
    <property type="entry name" value="alpha/beta-Hydrolases"/>
    <property type="match status" value="2"/>
</dbReference>
<dbReference type="GO" id="GO:0030248">
    <property type="term" value="F:cellulose binding"/>
    <property type="evidence" value="ECO:0007669"/>
    <property type="project" value="InterPro"/>
</dbReference>
<dbReference type="InterPro" id="IPR010126">
    <property type="entry name" value="Esterase_phb"/>
</dbReference>
<evidence type="ECO:0000313" key="8">
    <source>
        <dbReference type="Proteomes" id="UP000636479"/>
    </source>
</evidence>
<dbReference type="Pfam" id="PF10503">
    <property type="entry name" value="Esterase_PHB"/>
    <property type="match status" value="1"/>
</dbReference>
<dbReference type="PANTHER" id="PTHR43037:SF5">
    <property type="entry name" value="FERULOYL ESTERASE"/>
    <property type="match status" value="1"/>
</dbReference>
<reference evidence="7" key="1">
    <citation type="submission" date="2020-05" db="EMBL/GenBank/DDBJ databases">
        <title>Mycena genomes resolve the evolution of fungal bioluminescence.</title>
        <authorList>
            <person name="Tsai I.J."/>
        </authorList>
    </citation>
    <scope>NUCLEOTIDE SEQUENCE</scope>
    <source>
        <strain evidence="7">171206Taipei</strain>
    </source>
</reference>
<organism evidence="7 8">
    <name type="scientific">Mycena indigotica</name>
    <dbReference type="NCBI Taxonomy" id="2126181"/>
    <lineage>
        <taxon>Eukaryota</taxon>
        <taxon>Fungi</taxon>
        <taxon>Dikarya</taxon>
        <taxon>Basidiomycota</taxon>
        <taxon>Agaricomycotina</taxon>
        <taxon>Agaricomycetes</taxon>
        <taxon>Agaricomycetidae</taxon>
        <taxon>Agaricales</taxon>
        <taxon>Marasmiineae</taxon>
        <taxon>Mycenaceae</taxon>
        <taxon>Mycena</taxon>
    </lineage>
</organism>
<evidence type="ECO:0000256" key="4">
    <source>
        <dbReference type="RuleBase" id="RU367147"/>
    </source>
</evidence>
<dbReference type="Pfam" id="PF00734">
    <property type="entry name" value="CBM_1"/>
    <property type="match status" value="1"/>
</dbReference>
<protein>
    <recommendedName>
        <fullName evidence="4">Carboxylic ester hydrolase</fullName>
        <ecNumber evidence="4">3.1.1.-</ecNumber>
    </recommendedName>
</protein>
<feature type="domain" description="CBM1" evidence="6">
    <location>
        <begin position="346"/>
        <end position="382"/>
    </location>
</feature>
<dbReference type="PANTHER" id="PTHR43037">
    <property type="entry name" value="UNNAMED PRODUCT-RELATED"/>
    <property type="match status" value="1"/>
</dbReference>
<keyword evidence="8" id="KW-1185">Reference proteome</keyword>
<dbReference type="GO" id="GO:0052689">
    <property type="term" value="F:carboxylic ester hydrolase activity"/>
    <property type="evidence" value="ECO:0007669"/>
    <property type="project" value="UniProtKB-KW"/>
</dbReference>
<comment type="caution">
    <text evidence="7">The sequence shown here is derived from an EMBL/GenBank/DDBJ whole genome shotgun (WGS) entry which is preliminary data.</text>
</comment>
<dbReference type="GO" id="GO:0005576">
    <property type="term" value="C:extracellular region"/>
    <property type="evidence" value="ECO:0007669"/>
    <property type="project" value="UniProtKB-SubCell"/>
</dbReference>
<evidence type="ECO:0000256" key="1">
    <source>
        <dbReference type="ARBA" id="ARBA00022487"/>
    </source>
</evidence>